<evidence type="ECO:0000256" key="4">
    <source>
        <dbReference type="ARBA" id="ARBA00023136"/>
    </source>
</evidence>
<feature type="transmembrane region" description="Helical" evidence="7">
    <location>
        <begin position="130"/>
        <end position="152"/>
    </location>
</feature>
<dbReference type="Pfam" id="PF20684">
    <property type="entry name" value="Fung_rhodopsin"/>
    <property type="match status" value="1"/>
</dbReference>
<keyword evidence="10" id="KW-1185">Reference proteome</keyword>
<feature type="transmembrane region" description="Helical" evidence="7">
    <location>
        <begin position="211"/>
        <end position="229"/>
    </location>
</feature>
<feature type="transmembrane region" description="Helical" evidence="7">
    <location>
        <begin position="177"/>
        <end position="199"/>
    </location>
</feature>
<dbReference type="AlphaFoldDB" id="A0A0F4Z3E8"/>
<evidence type="ECO:0000256" key="1">
    <source>
        <dbReference type="ARBA" id="ARBA00004141"/>
    </source>
</evidence>
<dbReference type="GeneID" id="25313939"/>
<evidence type="ECO:0000313" key="10">
    <source>
        <dbReference type="Proteomes" id="UP000053958"/>
    </source>
</evidence>
<gene>
    <name evidence="9" type="ORF">T310_1588</name>
</gene>
<accession>A0A0F4Z3E8</accession>
<proteinExistence type="inferred from homology"/>
<dbReference type="InterPro" id="IPR052337">
    <property type="entry name" value="SAT4-like"/>
</dbReference>
<feature type="transmembrane region" description="Helical" evidence="7">
    <location>
        <begin position="18"/>
        <end position="39"/>
    </location>
</feature>
<name>A0A0F4Z3E8_RASE3</name>
<dbReference type="STRING" id="1408163.A0A0F4Z3E8"/>
<dbReference type="EMBL" id="LASV01000063">
    <property type="protein sequence ID" value="KKA24403.1"/>
    <property type="molecule type" value="Genomic_DNA"/>
</dbReference>
<evidence type="ECO:0000256" key="5">
    <source>
        <dbReference type="ARBA" id="ARBA00038359"/>
    </source>
</evidence>
<comment type="subcellular location">
    <subcellularLocation>
        <location evidence="1">Membrane</location>
        <topology evidence="1">Multi-pass membrane protein</topology>
    </subcellularLocation>
</comment>
<keyword evidence="4 7" id="KW-0472">Membrane</keyword>
<keyword evidence="3 7" id="KW-1133">Transmembrane helix</keyword>
<evidence type="ECO:0000256" key="3">
    <source>
        <dbReference type="ARBA" id="ARBA00022989"/>
    </source>
</evidence>
<feature type="transmembrane region" description="Helical" evidence="7">
    <location>
        <begin position="51"/>
        <end position="77"/>
    </location>
</feature>
<dbReference type="GO" id="GO:0016020">
    <property type="term" value="C:membrane"/>
    <property type="evidence" value="ECO:0007669"/>
    <property type="project" value="UniProtKB-SubCell"/>
</dbReference>
<keyword evidence="2 7" id="KW-0812">Transmembrane</keyword>
<evidence type="ECO:0000313" key="9">
    <source>
        <dbReference type="EMBL" id="KKA24403.1"/>
    </source>
</evidence>
<comment type="caution">
    <text evidence="9">The sequence shown here is derived from an EMBL/GenBank/DDBJ whole genome shotgun (WGS) entry which is preliminary data.</text>
</comment>
<dbReference type="PANTHER" id="PTHR33048:SF155">
    <property type="entry name" value="INTEGRAL MEMBRANE PROTEIN"/>
    <property type="match status" value="1"/>
</dbReference>
<dbReference type="PANTHER" id="PTHR33048">
    <property type="entry name" value="PTH11-LIKE INTEGRAL MEMBRANE PROTEIN (AFU_ORTHOLOGUE AFUA_5G11245)"/>
    <property type="match status" value="1"/>
</dbReference>
<dbReference type="InterPro" id="IPR049326">
    <property type="entry name" value="Rhodopsin_dom_fungi"/>
</dbReference>
<dbReference type="Proteomes" id="UP000053958">
    <property type="component" value="Unassembled WGS sequence"/>
</dbReference>
<evidence type="ECO:0000256" key="7">
    <source>
        <dbReference type="SAM" id="Phobius"/>
    </source>
</evidence>
<feature type="region of interest" description="Disordered" evidence="6">
    <location>
        <begin position="299"/>
        <end position="320"/>
    </location>
</feature>
<organism evidence="9 10">
    <name type="scientific">Rasamsonia emersonii (strain ATCC 16479 / CBS 393.64 / IMI 116815)</name>
    <dbReference type="NCBI Taxonomy" id="1408163"/>
    <lineage>
        <taxon>Eukaryota</taxon>
        <taxon>Fungi</taxon>
        <taxon>Dikarya</taxon>
        <taxon>Ascomycota</taxon>
        <taxon>Pezizomycotina</taxon>
        <taxon>Eurotiomycetes</taxon>
        <taxon>Eurotiomycetidae</taxon>
        <taxon>Eurotiales</taxon>
        <taxon>Trichocomaceae</taxon>
        <taxon>Rasamsonia</taxon>
    </lineage>
</organism>
<reference evidence="9 10" key="1">
    <citation type="submission" date="2015-04" db="EMBL/GenBank/DDBJ databases">
        <authorList>
            <person name="Heijne W.H."/>
            <person name="Fedorova N.D."/>
            <person name="Nierman W.C."/>
            <person name="Vollebregt A.W."/>
            <person name="Zhao Z."/>
            <person name="Wu L."/>
            <person name="Kumar M."/>
            <person name="Stam H."/>
            <person name="van den Berg M.A."/>
            <person name="Pel H.J."/>
        </authorList>
    </citation>
    <scope>NUCLEOTIDE SEQUENCE [LARGE SCALE GENOMIC DNA]</scope>
    <source>
        <strain evidence="9 10">CBS 393.64</strain>
    </source>
</reference>
<feature type="domain" description="Rhodopsin" evidence="8">
    <location>
        <begin position="35"/>
        <end position="275"/>
    </location>
</feature>
<dbReference type="OrthoDB" id="4221184at2759"/>
<comment type="similarity">
    <text evidence="5">Belongs to the SAT4 family.</text>
</comment>
<protein>
    <recommendedName>
        <fullName evidence="8">Rhodopsin domain-containing protein</fullName>
    </recommendedName>
</protein>
<evidence type="ECO:0000256" key="2">
    <source>
        <dbReference type="ARBA" id="ARBA00022692"/>
    </source>
</evidence>
<sequence length="374" mass="40980">MADAAAGKNPHDNQGPTILATMWTLTMITTLIVIARIFIRTYIVKALGPDDWLIMVAMVLGLIYLGITTANVIVGYGRHAFTLSLHNLETAILLNTVGFLFGILSFSIPKIAVACLLVRILNPSRLHKIFVFFLVGFVTLVAVICIIILFTMCDPPESMWYVTIPGKCKDVKILIDYAIFTGALSAFVDLYLAIYPVTVLWKLNMSTRKKLALSAALGLGACATAMAIIKCTQLPGLADKDDYTYGTWALVIWTNIEADVVVIASCIPTLQPLLEFLLGKRKIGSSANSRYFNRLDKGSQPMGSHSIEMRSKKSSANKHNSVSITNVESEESILPGDEHAQVHNNLGEIRRTDEMHVQYESRDEVSANGAAGGW</sequence>
<evidence type="ECO:0000259" key="8">
    <source>
        <dbReference type="Pfam" id="PF20684"/>
    </source>
</evidence>
<dbReference type="RefSeq" id="XP_013331015.1">
    <property type="nucleotide sequence ID" value="XM_013475561.1"/>
</dbReference>
<evidence type="ECO:0000256" key="6">
    <source>
        <dbReference type="SAM" id="MobiDB-lite"/>
    </source>
</evidence>
<feature type="transmembrane region" description="Helical" evidence="7">
    <location>
        <begin position="97"/>
        <end position="118"/>
    </location>
</feature>